<gene>
    <name evidence="2" type="ORF">OJF2_19150</name>
</gene>
<accession>A0A5B9VYJ2</accession>
<name>A0A5B9VYJ2_9BACT</name>
<protein>
    <submittedName>
        <fullName evidence="2">Uncharacterized protein</fullName>
    </submittedName>
</protein>
<feature type="region of interest" description="Disordered" evidence="1">
    <location>
        <begin position="104"/>
        <end position="172"/>
    </location>
</feature>
<evidence type="ECO:0000256" key="1">
    <source>
        <dbReference type="SAM" id="MobiDB-lite"/>
    </source>
</evidence>
<dbReference type="KEGG" id="agv:OJF2_19150"/>
<feature type="compositionally biased region" description="Basic and acidic residues" evidence="1">
    <location>
        <begin position="7"/>
        <end position="16"/>
    </location>
</feature>
<evidence type="ECO:0000313" key="3">
    <source>
        <dbReference type="Proteomes" id="UP000324233"/>
    </source>
</evidence>
<feature type="compositionally biased region" description="Basic residues" evidence="1">
    <location>
        <begin position="44"/>
        <end position="61"/>
    </location>
</feature>
<dbReference type="EMBL" id="CP042997">
    <property type="protein sequence ID" value="QEH33413.1"/>
    <property type="molecule type" value="Genomic_DNA"/>
</dbReference>
<dbReference type="Proteomes" id="UP000324233">
    <property type="component" value="Chromosome"/>
</dbReference>
<organism evidence="2 3">
    <name type="scientific">Aquisphaera giovannonii</name>
    <dbReference type="NCBI Taxonomy" id="406548"/>
    <lineage>
        <taxon>Bacteria</taxon>
        <taxon>Pseudomonadati</taxon>
        <taxon>Planctomycetota</taxon>
        <taxon>Planctomycetia</taxon>
        <taxon>Isosphaerales</taxon>
        <taxon>Isosphaeraceae</taxon>
        <taxon>Aquisphaera</taxon>
    </lineage>
</organism>
<proteinExistence type="predicted"/>
<feature type="compositionally biased region" description="Acidic residues" evidence="1">
    <location>
        <begin position="22"/>
        <end position="40"/>
    </location>
</feature>
<dbReference type="AlphaFoldDB" id="A0A5B9VYJ2"/>
<feature type="region of interest" description="Disordered" evidence="1">
    <location>
        <begin position="1"/>
        <end position="68"/>
    </location>
</feature>
<feature type="compositionally biased region" description="Acidic residues" evidence="1">
    <location>
        <begin position="146"/>
        <end position="172"/>
    </location>
</feature>
<sequence length="172" mass="19112">MAGKPQNRLELRRQYEAAEPPDPMEDETDEVAPDVEEDEAVEKKPKKKAKAPAKSKSKSSRPAKPAARMRIVWVVMNDAFKPVATFDYSQKEAAETRAAELTAKGRGTHFVQRTKEAMPDDAPGLGAIIPRPEPAAKKAAVKEVEAAIEEEEDIEEEEEEVEIDDEPDDDDE</sequence>
<dbReference type="RefSeq" id="WP_148593267.1">
    <property type="nucleotide sequence ID" value="NZ_CP042997.1"/>
</dbReference>
<feature type="compositionally biased region" description="Basic and acidic residues" evidence="1">
    <location>
        <begin position="134"/>
        <end position="145"/>
    </location>
</feature>
<evidence type="ECO:0000313" key="2">
    <source>
        <dbReference type="EMBL" id="QEH33413.1"/>
    </source>
</evidence>
<reference evidence="2 3" key="1">
    <citation type="submission" date="2019-08" db="EMBL/GenBank/DDBJ databases">
        <title>Deep-cultivation of Planctomycetes and their phenomic and genomic characterization uncovers novel biology.</title>
        <authorList>
            <person name="Wiegand S."/>
            <person name="Jogler M."/>
            <person name="Boedeker C."/>
            <person name="Pinto D."/>
            <person name="Vollmers J."/>
            <person name="Rivas-Marin E."/>
            <person name="Kohn T."/>
            <person name="Peeters S.H."/>
            <person name="Heuer A."/>
            <person name="Rast P."/>
            <person name="Oberbeckmann S."/>
            <person name="Bunk B."/>
            <person name="Jeske O."/>
            <person name="Meyerdierks A."/>
            <person name="Storesund J.E."/>
            <person name="Kallscheuer N."/>
            <person name="Luecker S."/>
            <person name="Lage O.M."/>
            <person name="Pohl T."/>
            <person name="Merkel B.J."/>
            <person name="Hornburger P."/>
            <person name="Mueller R.-W."/>
            <person name="Bruemmer F."/>
            <person name="Labrenz M."/>
            <person name="Spormann A.M."/>
            <person name="Op den Camp H."/>
            <person name="Overmann J."/>
            <person name="Amann R."/>
            <person name="Jetten M.S.M."/>
            <person name="Mascher T."/>
            <person name="Medema M.H."/>
            <person name="Devos D.P."/>
            <person name="Kaster A.-K."/>
            <person name="Ovreas L."/>
            <person name="Rohde M."/>
            <person name="Galperin M.Y."/>
            <person name="Jogler C."/>
        </authorList>
    </citation>
    <scope>NUCLEOTIDE SEQUENCE [LARGE SCALE GENOMIC DNA]</scope>
    <source>
        <strain evidence="2 3">OJF2</strain>
    </source>
</reference>
<keyword evidence="3" id="KW-1185">Reference proteome</keyword>